<feature type="repeat" description="TPR" evidence="2">
    <location>
        <begin position="788"/>
        <end position="821"/>
    </location>
</feature>
<sequence length="887" mass="100896">MSASRLPKNFFKILVNPGSPNIDIVAVHGLNSMNTEFHAESTWMAEGKLWLKDFLPFKLPNARVLLFGYNSNVAFETSIAGVREQAVNLLNRLASKREDAEERPIIFVAHSLGGIIVKWALVEAKLDDNYKAIRDATYGIAFFGTPHQGGNFAKLGDIAASIVRVVLHNPKNTFMEALKKDSLFSDNLVDDFRHQLEDYHVLSFYETLQMGNLGLIVDKKSTTLGLADVLSHQILPKSEATQNISTLSDCVHGGPGDGYDISEFFRTADHGSILITSRMQSLTELGKSFPIQKLEYEDAIQLLLQRSGLPVPDLIRIEAIDNDIITLMGHLGGLPLAIVIAGTYIRETGTSIREYLQHYQESWHNLQSESRPERHYQHGNILQTWLISYNEIKKRDLDAAKLMLLLARFDNRDIWYELVECGIHSLNQPTWFQRVISNSLIFKKTMRTLIGFSLIEANQQNGSYMMHPVVQDWCLHITDKEHNVKAIQLHELALISVGYMVSSNHELNYWDLQQRLLAHASYVLKKWNSDLRTSDIDIRGAFYGIGNLYVNQGKLNEAEDMYQRALAGHENALGSDHLRTLNNLGVLYFDQGKLEKAEEIYQSVLVGHKKILDPDHAFALDAINNLGNVYFSQAKLKEAEEMYQQVLVGHRKIQGLNHISLLRTLNNLGIVYFDQGKLEKAEEMYQRALKGYEKSLDPDHKFTLDVINNLGNLYFNQGNLKEAESMYQRVLTCYKKVLDPDHISVLRAFNNLGNVYVNQRKLKEAEEMYQQALTGYEKTLSLDHINALHIVNNLGILYLNQGKLEEAKMMYQRAVAHREKILGMDHTSTLDSICCLGILYLNQGKLKEAEEKYRRALAGYEKVLGLNHPKSQEVAKQLNMLINSKRH</sequence>
<feature type="repeat" description="TPR" evidence="2">
    <location>
        <begin position="539"/>
        <end position="572"/>
    </location>
</feature>
<evidence type="ECO:0000313" key="5">
    <source>
        <dbReference type="Proteomes" id="UP000509510"/>
    </source>
</evidence>
<dbReference type="PANTHER" id="PTHR46082:SF6">
    <property type="entry name" value="AAA+ ATPASE DOMAIN-CONTAINING PROTEIN-RELATED"/>
    <property type="match status" value="1"/>
</dbReference>
<keyword evidence="5" id="KW-1185">Reference proteome</keyword>
<dbReference type="PROSITE" id="PS50293">
    <property type="entry name" value="TPR_REGION"/>
    <property type="match status" value="1"/>
</dbReference>
<dbReference type="EMBL" id="CP055901">
    <property type="protein sequence ID" value="QKX60478.1"/>
    <property type="molecule type" value="Genomic_DNA"/>
</dbReference>
<dbReference type="InterPro" id="IPR029058">
    <property type="entry name" value="AB_hydrolase_fold"/>
</dbReference>
<evidence type="ECO:0000256" key="1">
    <source>
        <dbReference type="ARBA" id="ARBA00007920"/>
    </source>
</evidence>
<dbReference type="InterPro" id="IPR007751">
    <property type="entry name" value="DUF676_lipase-like"/>
</dbReference>
<dbReference type="Gene3D" id="1.25.40.10">
    <property type="entry name" value="Tetratricopeptide repeat domain"/>
    <property type="match status" value="3"/>
</dbReference>
<protein>
    <recommendedName>
        <fullName evidence="3">DUF676 domain-containing protein</fullName>
    </recommendedName>
</protein>
<dbReference type="InterPro" id="IPR053137">
    <property type="entry name" value="NLR-like"/>
</dbReference>
<evidence type="ECO:0000256" key="2">
    <source>
        <dbReference type="PROSITE-ProRule" id="PRU00339"/>
    </source>
</evidence>
<dbReference type="PANTHER" id="PTHR46082">
    <property type="entry name" value="ATP/GTP-BINDING PROTEIN-RELATED"/>
    <property type="match status" value="1"/>
</dbReference>
<dbReference type="GeneID" id="55995114"/>
<dbReference type="Pfam" id="PF13424">
    <property type="entry name" value="TPR_12"/>
    <property type="match status" value="4"/>
</dbReference>
<dbReference type="PROSITE" id="PS50005">
    <property type="entry name" value="TPR"/>
    <property type="match status" value="5"/>
</dbReference>
<dbReference type="AlphaFoldDB" id="A0A7H8R375"/>
<dbReference type="Proteomes" id="UP000509510">
    <property type="component" value="Chromosome IV"/>
</dbReference>
<dbReference type="SUPFAM" id="SSF48452">
    <property type="entry name" value="TPR-like"/>
    <property type="match status" value="1"/>
</dbReference>
<comment type="similarity">
    <text evidence="1">Belongs to the putative lipase ROG1 family.</text>
</comment>
<feature type="repeat" description="TPR" evidence="2">
    <location>
        <begin position="704"/>
        <end position="737"/>
    </location>
</feature>
<dbReference type="Gene3D" id="3.40.50.1820">
    <property type="entry name" value="alpha/beta hydrolase"/>
    <property type="match status" value="1"/>
</dbReference>
<name>A0A7H8R375_TALRU</name>
<dbReference type="InterPro" id="IPR027417">
    <property type="entry name" value="P-loop_NTPase"/>
</dbReference>
<gene>
    <name evidence="4" type="ORF">TRUGW13939_07623</name>
</gene>
<proteinExistence type="inferred from homology"/>
<feature type="repeat" description="TPR" evidence="2">
    <location>
        <begin position="746"/>
        <end position="779"/>
    </location>
</feature>
<dbReference type="SUPFAM" id="SSF53474">
    <property type="entry name" value="alpha/beta-Hydrolases"/>
    <property type="match status" value="1"/>
</dbReference>
<dbReference type="InterPro" id="IPR011990">
    <property type="entry name" value="TPR-like_helical_dom_sf"/>
</dbReference>
<dbReference type="InterPro" id="IPR019734">
    <property type="entry name" value="TPR_rpt"/>
</dbReference>
<keyword evidence="2" id="KW-0802">TPR repeat</keyword>
<accession>A0A7H8R375</accession>
<dbReference type="RefSeq" id="XP_035346655.1">
    <property type="nucleotide sequence ID" value="XM_035490762.1"/>
</dbReference>
<feature type="repeat" description="TPR" evidence="2">
    <location>
        <begin position="662"/>
        <end position="695"/>
    </location>
</feature>
<evidence type="ECO:0000313" key="4">
    <source>
        <dbReference type="EMBL" id="QKX60478.1"/>
    </source>
</evidence>
<dbReference type="Pfam" id="PF05057">
    <property type="entry name" value="DUF676"/>
    <property type="match status" value="1"/>
</dbReference>
<dbReference type="SMART" id="SM00028">
    <property type="entry name" value="TPR"/>
    <property type="match status" value="8"/>
</dbReference>
<dbReference type="OrthoDB" id="4226371at2759"/>
<dbReference type="SUPFAM" id="SSF52540">
    <property type="entry name" value="P-loop containing nucleoside triphosphate hydrolases"/>
    <property type="match status" value="1"/>
</dbReference>
<dbReference type="KEGG" id="trg:TRUGW13939_07623"/>
<evidence type="ECO:0000259" key="3">
    <source>
        <dbReference type="Pfam" id="PF05057"/>
    </source>
</evidence>
<feature type="domain" description="DUF676" evidence="3">
    <location>
        <begin position="24"/>
        <end position="186"/>
    </location>
</feature>
<organism evidence="4 5">
    <name type="scientific">Talaromyces rugulosus</name>
    <name type="common">Penicillium rugulosum</name>
    <dbReference type="NCBI Taxonomy" id="121627"/>
    <lineage>
        <taxon>Eukaryota</taxon>
        <taxon>Fungi</taxon>
        <taxon>Dikarya</taxon>
        <taxon>Ascomycota</taxon>
        <taxon>Pezizomycotina</taxon>
        <taxon>Eurotiomycetes</taxon>
        <taxon>Eurotiomycetidae</taxon>
        <taxon>Eurotiales</taxon>
        <taxon>Trichocomaceae</taxon>
        <taxon>Talaromyces</taxon>
        <taxon>Talaromyces sect. Islandici</taxon>
    </lineage>
</organism>
<reference evidence="5" key="1">
    <citation type="submission" date="2020-06" db="EMBL/GenBank/DDBJ databases">
        <title>A chromosome-scale genome assembly of Talaromyces rugulosus W13939.</title>
        <authorList>
            <person name="Wang B."/>
            <person name="Guo L."/>
            <person name="Ye K."/>
            <person name="Wang L."/>
        </authorList>
    </citation>
    <scope>NUCLEOTIDE SEQUENCE [LARGE SCALE GENOMIC DNA]</scope>
    <source>
        <strain evidence="5">W13939</strain>
    </source>
</reference>